<evidence type="ECO:0000313" key="2">
    <source>
        <dbReference type="EMBL" id="EKM48400.1"/>
    </source>
</evidence>
<dbReference type="KEGG" id="pco:PHACADRAFT_33897"/>
<protein>
    <submittedName>
        <fullName evidence="2">Uncharacterized protein</fullName>
    </submittedName>
</protein>
<dbReference type="GeneID" id="18919862"/>
<accession>K5VNX2</accession>
<keyword evidence="3" id="KW-1185">Reference proteome</keyword>
<dbReference type="AlphaFoldDB" id="K5VNX2"/>
<feature type="region of interest" description="Disordered" evidence="1">
    <location>
        <begin position="1"/>
        <end position="124"/>
    </location>
</feature>
<feature type="compositionally biased region" description="Polar residues" evidence="1">
    <location>
        <begin position="22"/>
        <end position="32"/>
    </location>
</feature>
<feature type="compositionally biased region" description="Basic and acidic residues" evidence="1">
    <location>
        <begin position="42"/>
        <end position="53"/>
    </location>
</feature>
<dbReference type="HOGENOM" id="CLU_2004716_0_0_1"/>
<dbReference type="InParanoid" id="K5VNX2"/>
<name>K5VNX2_PHACS</name>
<reference evidence="2 3" key="1">
    <citation type="journal article" date="2012" name="BMC Genomics">
        <title>Comparative genomics of the white-rot fungi, Phanerochaete carnosa and P. chrysosporium, to elucidate the genetic basis of the distinct wood types they colonize.</title>
        <authorList>
            <person name="Suzuki H."/>
            <person name="MacDonald J."/>
            <person name="Syed K."/>
            <person name="Salamov A."/>
            <person name="Hori C."/>
            <person name="Aerts A."/>
            <person name="Henrissat B."/>
            <person name="Wiebenga A."/>
            <person name="vanKuyk P.A."/>
            <person name="Barry K."/>
            <person name="Lindquist E."/>
            <person name="LaButti K."/>
            <person name="Lapidus A."/>
            <person name="Lucas S."/>
            <person name="Coutinho P."/>
            <person name="Gong Y."/>
            <person name="Samejima M."/>
            <person name="Mahadevan R."/>
            <person name="Abou-Zaid M."/>
            <person name="de Vries R.P."/>
            <person name="Igarashi K."/>
            <person name="Yadav J.S."/>
            <person name="Grigoriev I.V."/>
            <person name="Master E.R."/>
        </authorList>
    </citation>
    <scope>NUCLEOTIDE SEQUENCE [LARGE SCALE GENOMIC DNA]</scope>
    <source>
        <strain evidence="2 3">HHB-10118-sp</strain>
    </source>
</reference>
<feature type="compositionally biased region" description="Polar residues" evidence="1">
    <location>
        <begin position="1"/>
        <end position="16"/>
    </location>
</feature>
<dbReference type="Proteomes" id="UP000008370">
    <property type="component" value="Unassembled WGS sequence"/>
</dbReference>
<feature type="compositionally biased region" description="Basic residues" evidence="1">
    <location>
        <begin position="114"/>
        <end position="124"/>
    </location>
</feature>
<gene>
    <name evidence="2" type="ORF">PHACADRAFT_33897</name>
</gene>
<organism evidence="2 3">
    <name type="scientific">Phanerochaete carnosa (strain HHB-10118-sp)</name>
    <name type="common">White-rot fungus</name>
    <name type="synonym">Peniophora carnosa</name>
    <dbReference type="NCBI Taxonomy" id="650164"/>
    <lineage>
        <taxon>Eukaryota</taxon>
        <taxon>Fungi</taxon>
        <taxon>Dikarya</taxon>
        <taxon>Basidiomycota</taxon>
        <taxon>Agaricomycotina</taxon>
        <taxon>Agaricomycetes</taxon>
        <taxon>Polyporales</taxon>
        <taxon>Phanerochaetaceae</taxon>
        <taxon>Phanerochaete</taxon>
    </lineage>
</organism>
<evidence type="ECO:0000256" key="1">
    <source>
        <dbReference type="SAM" id="MobiDB-lite"/>
    </source>
</evidence>
<dbReference type="EMBL" id="JH931093">
    <property type="protein sequence ID" value="EKM48400.1"/>
    <property type="molecule type" value="Genomic_DNA"/>
</dbReference>
<sequence>MAKGSNSTEPMNTTVSLEIMSNPDSHNKGSNTDSRAVRAARRALDADFQRQQELDEAEAITAKPREAKTSLYNNPNKSWKSERPKKRKGQDENLLVGGEKATEDEDEVVEAQPVKRKRGLSHLC</sequence>
<evidence type="ECO:0000313" key="3">
    <source>
        <dbReference type="Proteomes" id="UP000008370"/>
    </source>
</evidence>
<proteinExistence type="predicted"/>
<dbReference type="RefSeq" id="XP_007403048.1">
    <property type="nucleotide sequence ID" value="XM_007402986.1"/>
</dbReference>